<dbReference type="GO" id="GO:0016740">
    <property type="term" value="F:transferase activity"/>
    <property type="evidence" value="ECO:0007669"/>
    <property type="project" value="UniProtKB-KW"/>
</dbReference>
<evidence type="ECO:0000313" key="1">
    <source>
        <dbReference type="EMBL" id="CCG13986.1"/>
    </source>
</evidence>
<dbReference type="InterPro" id="IPR011004">
    <property type="entry name" value="Trimer_LpxA-like_sf"/>
</dbReference>
<dbReference type="PANTHER" id="PTHR23416">
    <property type="entry name" value="SIALIC ACID SYNTHASE-RELATED"/>
    <property type="match status" value="1"/>
</dbReference>
<reference evidence="1" key="1">
    <citation type="journal article" date="2012" name="Microbiology">
        <title>Variation at the capsule locus, cps, of mistyped and non-typable Streptococcus pneumoniae isolates.</title>
        <authorList>
            <person name="Salter S.J."/>
            <person name="Hinds J."/>
            <person name="Gould K.A."/>
            <person name="Lambertsen L."/>
            <person name="Hanage W.P."/>
            <person name="Antonio M."/>
            <person name="Turner P."/>
            <person name="Hermans P.W.M."/>
            <person name="Bootsma H.J."/>
            <person name="O'Brien K.L."/>
            <person name="Bentley S.D."/>
        </authorList>
    </citation>
    <scope>NUCLEOTIDE SEQUENCE</scope>
    <source>
        <strain evidence="1">L2008-01622</strain>
    </source>
</reference>
<dbReference type="Pfam" id="PF00132">
    <property type="entry name" value="Hexapep"/>
    <property type="match status" value="1"/>
</dbReference>
<dbReference type="InterPro" id="IPR001451">
    <property type="entry name" value="Hexapep"/>
</dbReference>
<protein>
    <submittedName>
        <fullName evidence="1">Putative acetyl transferase</fullName>
    </submittedName>
</protein>
<accession>I0J921</accession>
<dbReference type="AlphaFoldDB" id="I0J921"/>
<keyword evidence="1" id="KW-0808">Transferase</keyword>
<proteinExistence type="predicted"/>
<dbReference type="SUPFAM" id="SSF51161">
    <property type="entry name" value="Trimeric LpxA-like enzymes"/>
    <property type="match status" value="2"/>
</dbReference>
<sequence>MKGLQMIIKRLIKTITGKEIDLHPDIPITYILQRGFQYGLGLSRGLLRGIGLGKKGKRLFIGRGVTLLAKRKLYVGNNIRIGKYVSIDCLSKDGIQIADNVKIGDYSQIIGTGSVKNMGIGLKIGKNSSFSEYSLFGSAGGITIGGDVIAGQNVRFHAENHSYEALHIPIREQGVNRKGISVGDNCWIGAGAVFLDGSSIGSGCIVATNAVVTKKFPDNVIIGGVPAKILMERK</sequence>
<reference evidence="1" key="2">
    <citation type="submission" date="2012-01" db="EMBL/GenBank/DDBJ databases">
        <authorList>
            <person name="Salter S."/>
        </authorList>
    </citation>
    <scope>NUCLEOTIDE SEQUENCE</scope>
    <source>
        <strain evidence="1">L2008-01622</strain>
    </source>
</reference>
<dbReference type="RefSeq" id="WP_224782824.1">
    <property type="nucleotide sequence ID" value="NZ_CGWX01000001.1"/>
</dbReference>
<name>I0J921_STREE</name>
<dbReference type="InterPro" id="IPR051159">
    <property type="entry name" value="Hexapeptide_acetyltransf"/>
</dbReference>
<organism evidence="1">
    <name type="scientific">Streptococcus pneumoniae</name>
    <dbReference type="NCBI Taxonomy" id="1313"/>
    <lineage>
        <taxon>Bacteria</taxon>
        <taxon>Bacillati</taxon>
        <taxon>Bacillota</taxon>
        <taxon>Bacilli</taxon>
        <taxon>Lactobacillales</taxon>
        <taxon>Streptococcaceae</taxon>
        <taxon>Streptococcus</taxon>
    </lineage>
</organism>
<gene>
    <name evidence="1" type="primary">wcwC</name>
</gene>
<dbReference type="Gene3D" id="2.160.10.10">
    <property type="entry name" value="Hexapeptide repeat proteins"/>
    <property type="match status" value="2"/>
</dbReference>
<dbReference type="CDD" id="cd04647">
    <property type="entry name" value="LbH_MAT_like"/>
    <property type="match status" value="1"/>
</dbReference>
<dbReference type="EMBL" id="HE651300">
    <property type="protein sequence ID" value="CCG13986.1"/>
    <property type="molecule type" value="Genomic_DNA"/>
</dbReference>